<dbReference type="KEGG" id="clt:CM240_0476"/>
<proteinExistence type="predicted"/>
<dbReference type="AlphaFoldDB" id="W6RSR0"/>
<name>W6RSR0_9CLOT</name>
<sequence>MFIKLTPPIFEDNTNNDTVVNDDEIVFLNQNRLFCFLAINPLNDDNAIVGSSILYLRMQISLKNLYLALLLTNLDLAEAQLNPHIKLHEDESLDEIIHGYFYSNVQYSLAGLPYVTFVVSSLDAIIPFFNYQISITPRVFYIIFVISILENDPNLYYFNNDYVEFTDINLELASMGRSEPRHCYKHKMVPRNRKYRRNKRS</sequence>
<dbReference type="Proteomes" id="UP000019426">
    <property type="component" value="Chromosome M2/40_rep1"/>
</dbReference>
<dbReference type="RefSeq" id="WP_044036115.1">
    <property type="nucleotide sequence ID" value="NZ_HG917868.1"/>
</dbReference>
<accession>W6RSR0</accession>
<organism evidence="1 2">
    <name type="scientific">Clostridium bornimense</name>
    <dbReference type="NCBI Taxonomy" id="1216932"/>
    <lineage>
        <taxon>Bacteria</taxon>
        <taxon>Bacillati</taxon>
        <taxon>Bacillota</taxon>
        <taxon>Clostridia</taxon>
        <taxon>Eubacteriales</taxon>
        <taxon>Clostridiaceae</taxon>
        <taxon>Clostridium</taxon>
    </lineage>
</organism>
<dbReference type="PATRIC" id="fig|1216932.3.peg.459"/>
<evidence type="ECO:0000313" key="1">
    <source>
        <dbReference type="EMBL" id="CDM67641.1"/>
    </source>
</evidence>
<gene>
    <name evidence="1" type="ORF">CM240_0476</name>
</gene>
<protein>
    <submittedName>
        <fullName evidence="1">Uncharacterized protein</fullName>
    </submittedName>
</protein>
<dbReference type="HOGENOM" id="CLU_1358460_0_0_9"/>
<keyword evidence="2" id="KW-1185">Reference proteome</keyword>
<evidence type="ECO:0000313" key="2">
    <source>
        <dbReference type="Proteomes" id="UP000019426"/>
    </source>
</evidence>
<dbReference type="EMBL" id="HG917868">
    <property type="protein sequence ID" value="CDM67641.1"/>
    <property type="molecule type" value="Genomic_DNA"/>
</dbReference>
<reference evidence="1 2" key="1">
    <citation type="submission" date="2013-11" db="EMBL/GenBank/DDBJ databases">
        <title>Complete genome sequence of Clostridum sp. M2/40.</title>
        <authorList>
            <person name="Wibberg D."/>
            <person name="Puehler A."/>
            <person name="Schlueter A."/>
        </authorList>
    </citation>
    <scope>NUCLEOTIDE SEQUENCE [LARGE SCALE GENOMIC DNA]</scope>
    <source>
        <strain evidence="2">M2/40</strain>
    </source>
</reference>